<dbReference type="CDD" id="cd20354">
    <property type="entry name" value="Rcat_RBR_RNF14"/>
    <property type="match status" value="1"/>
</dbReference>
<organism evidence="9">
    <name type="scientific">viral metagenome</name>
    <dbReference type="NCBI Taxonomy" id="1070528"/>
    <lineage>
        <taxon>unclassified sequences</taxon>
        <taxon>metagenomes</taxon>
        <taxon>organismal metagenomes</taxon>
    </lineage>
</organism>
<name>A0A6C0DAQ4_9ZZZZ</name>
<dbReference type="InterPro" id="IPR044066">
    <property type="entry name" value="TRIAD_supradom"/>
</dbReference>
<dbReference type="EMBL" id="MN739570">
    <property type="protein sequence ID" value="QHT13493.1"/>
    <property type="molecule type" value="Genomic_DNA"/>
</dbReference>
<dbReference type="CDD" id="cd20335">
    <property type="entry name" value="BRcat_RBR"/>
    <property type="match status" value="1"/>
</dbReference>
<reference evidence="9" key="1">
    <citation type="journal article" date="2020" name="Nature">
        <title>Giant virus diversity and host interactions through global metagenomics.</title>
        <authorList>
            <person name="Schulz F."/>
            <person name="Roux S."/>
            <person name="Paez-Espino D."/>
            <person name="Jungbluth S."/>
            <person name="Walsh D.A."/>
            <person name="Denef V.J."/>
            <person name="McMahon K.D."/>
            <person name="Konstantinidis K.T."/>
            <person name="Eloe-Fadrosh E.A."/>
            <person name="Kyrpides N.C."/>
            <person name="Woyke T."/>
        </authorList>
    </citation>
    <scope>NUCLEOTIDE SEQUENCE</scope>
    <source>
        <strain evidence="9">GVMAG-M-3300023174-131</strain>
    </source>
</reference>
<dbReference type="Gene3D" id="1.20.120.1750">
    <property type="match status" value="1"/>
</dbReference>
<dbReference type="GO" id="GO:0004842">
    <property type="term" value="F:ubiquitin-protein transferase activity"/>
    <property type="evidence" value="ECO:0007669"/>
    <property type="project" value="InterPro"/>
</dbReference>
<evidence type="ECO:0000256" key="2">
    <source>
        <dbReference type="ARBA" id="ARBA00022679"/>
    </source>
</evidence>
<sequence length="476" mass="50734">MRFYQDIYRFRDSIPSQQPAQLAKSPAPEVPTRAVNYDGMKILSTVVHRIRIPKTQHMLTKKSGGGVAFGFYSKEEVIAMFMDAVEKAGVDDLKCVQITGRSNFSGGALWTLAGQFYLELSFVHNFSLAKLPSTSSKIKACLLNLPMRSSDLERILNLESELASPANLHAIGPYLGFHLKVQKKVKELMNASFGRPDFGWICIDCYRPSCNHWNVLRKPAEGERSVAKCTQCKIAEFCLKCTKASHGGECDRLDEATQQWKLDNTRPCPRCHANVQKDGGCNHMRCHRACGAHFCWLCNELYEANDVNGHYIGTDPYGACSGQPYIPPAAPPLVAAPVGNAAASGGAAGGGAVGGGAAGGGAFGGGAAGGGAAGRGAAGRGAAGRGAAGRGAAGRGAAGGGAHRRAEDLFQLAIQTMRARRVGNQNQLADADLLGINETRAFLTILLEDPELLAMELRLTIEERSDLVSLVLEMIA</sequence>
<dbReference type="Pfam" id="PF22191">
    <property type="entry name" value="IBR_1"/>
    <property type="match status" value="1"/>
</dbReference>
<evidence type="ECO:0000256" key="3">
    <source>
        <dbReference type="ARBA" id="ARBA00022723"/>
    </source>
</evidence>
<dbReference type="GO" id="GO:0016567">
    <property type="term" value="P:protein ubiquitination"/>
    <property type="evidence" value="ECO:0007669"/>
    <property type="project" value="InterPro"/>
</dbReference>
<proteinExistence type="predicted"/>
<dbReference type="PROSITE" id="PS51873">
    <property type="entry name" value="TRIAD"/>
    <property type="match status" value="1"/>
</dbReference>
<evidence type="ECO:0000256" key="5">
    <source>
        <dbReference type="ARBA" id="ARBA00022771"/>
    </source>
</evidence>
<comment type="pathway">
    <text evidence="1">Protein modification; protein ubiquitination.</text>
</comment>
<evidence type="ECO:0000256" key="7">
    <source>
        <dbReference type="ARBA" id="ARBA00022833"/>
    </source>
</evidence>
<keyword evidence="6" id="KW-0833">Ubl conjugation pathway</keyword>
<evidence type="ECO:0000256" key="4">
    <source>
        <dbReference type="ARBA" id="ARBA00022737"/>
    </source>
</evidence>
<keyword evidence="5" id="KW-0863">Zinc-finger</keyword>
<dbReference type="InterPro" id="IPR047548">
    <property type="entry name" value="Rcat_RBR_RNF14"/>
</dbReference>
<dbReference type="InterPro" id="IPR031127">
    <property type="entry name" value="E3_UB_ligase_RBR"/>
</dbReference>
<dbReference type="SUPFAM" id="SSF57850">
    <property type="entry name" value="RING/U-box"/>
    <property type="match status" value="1"/>
</dbReference>
<dbReference type="PANTHER" id="PTHR11685">
    <property type="entry name" value="RBR FAMILY RING FINGER AND IBR DOMAIN-CONTAINING"/>
    <property type="match status" value="1"/>
</dbReference>
<keyword evidence="4" id="KW-0677">Repeat</keyword>
<evidence type="ECO:0000256" key="1">
    <source>
        <dbReference type="ARBA" id="ARBA00004906"/>
    </source>
</evidence>
<keyword evidence="2" id="KW-0808">Transferase</keyword>
<keyword evidence="7" id="KW-0862">Zinc</keyword>
<protein>
    <recommendedName>
        <fullName evidence="8">RING-type domain-containing protein</fullName>
    </recommendedName>
</protein>
<evidence type="ECO:0000313" key="9">
    <source>
        <dbReference type="EMBL" id="QHT13493.1"/>
    </source>
</evidence>
<dbReference type="GO" id="GO:0008270">
    <property type="term" value="F:zinc ion binding"/>
    <property type="evidence" value="ECO:0007669"/>
    <property type="project" value="UniProtKB-KW"/>
</dbReference>
<evidence type="ECO:0000259" key="8">
    <source>
        <dbReference type="PROSITE" id="PS51873"/>
    </source>
</evidence>
<dbReference type="AlphaFoldDB" id="A0A6C0DAQ4"/>
<feature type="domain" description="RING-type" evidence="8">
    <location>
        <begin position="101"/>
        <end position="324"/>
    </location>
</feature>
<keyword evidence="3" id="KW-0479">Metal-binding</keyword>
<evidence type="ECO:0000256" key="6">
    <source>
        <dbReference type="ARBA" id="ARBA00022786"/>
    </source>
</evidence>
<accession>A0A6C0DAQ4</accession>